<organism evidence="3 4">
    <name type="scientific">Capronia epimyces CBS 606.96</name>
    <dbReference type="NCBI Taxonomy" id="1182542"/>
    <lineage>
        <taxon>Eukaryota</taxon>
        <taxon>Fungi</taxon>
        <taxon>Dikarya</taxon>
        <taxon>Ascomycota</taxon>
        <taxon>Pezizomycotina</taxon>
        <taxon>Eurotiomycetes</taxon>
        <taxon>Chaetothyriomycetidae</taxon>
        <taxon>Chaetothyriales</taxon>
        <taxon>Herpotrichiellaceae</taxon>
        <taxon>Capronia</taxon>
    </lineage>
</organism>
<dbReference type="RefSeq" id="XP_007736415.1">
    <property type="nucleotide sequence ID" value="XM_007738225.1"/>
</dbReference>
<dbReference type="SUPFAM" id="SSF56784">
    <property type="entry name" value="HAD-like"/>
    <property type="match status" value="1"/>
</dbReference>
<dbReference type="eggNOG" id="ENOG502SJ1V">
    <property type="taxonomic scope" value="Eukaryota"/>
</dbReference>
<protein>
    <recommendedName>
        <fullName evidence="5">Haloacid dehalogenase, type II</fullName>
    </recommendedName>
</protein>
<dbReference type="InterPro" id="IPR051540">
    <property type="entry name" value="S-2-haloacid_dehalogenase"/>
</dbReference>
<evidence type="ECO:0000256" key="1">
    <source>
        <dbReference type="ARBA" id="ARBA00022801"/>
    </source>
</evidence>
<dbReference type="Pfam" id="PF00702">
    <property type="entry name" value="Hydrolase"/>
    <property type="match status" value="1"/>
</dbReference>
<accession>W9XSB1</accession>
<dbReference type="EMBL" id="AMGY01000007">
    <property type="protein sequence ID" value="EXJ79841.1"/>
    <property type="molecule type" value="Genomic_DNA"/>
</dbReference>
<keyword evidence="1" id="KW-0378">Hydrolase</keyword>
<reference evidence="3 4" key="1">
    <citation type="submission" date="2013-03" db="EMBL/GenBank/DDBJ databases">
        <title>The Genome Sequence of Capronia epimyces CBS 606.96.</title>
        <authorList>
            <consortium name="The Broad Institute Genomics Platform"/>
            <person name="Cuomo C."/>
            <person name="de Hoog S."/>
            <person name="Gorbushina A."/>
            <person name="Walker B."/>
            <person name="Young S.K."/>
            <person name="Zeng Q."/>
            <person name="Gargeya S."/>
            <person name="Fitzgerald M."/>
            <person name="Haas B."/>
            <person name="Abouelleil A."/>
            <person name="Allen A.W."/>
            <person name="Alvarado L."/>
            <person name="Arachchi H.M."/>
            <person name="Berlin A.M."/>
            <person name="Chapman S.B."/>
            <person name="Gainer-Dewar J."/>
            <person name="Goldberg J."/>
            <person name="Griggs A."/>
            <person name="Gujja S."/>
            <person name="Hansen M."/>
            <person name="Howarth C."/>
            <person name="Imamovic A."/>
            <person name="Ireland A."/>
            <person name="Larimer J."/>
            <person name="McCowan C."/>
            <person name="Murphy C."/>
            <person name="Pearson M."/>
            <person name="Poon T.W."/>
            <person name="Priest M."/>
            <person name="Roberts A."/>
            <person name="Saif S."/>
            <person name="Shea T."/>
            <person name="Sisk P."/>
            <person name="Sykes S."/>
            <person name="Wortman J."/>
            <person name="Nusbaum C."/>
            <person name="Birren B."/>
        </authorList>
    </citation>
    <scope>NUCLEOTIDE SEQUENCE [LARGE SCALE GENOMIC DNA]</scope>
    <source>
        <strain evidence="3 4">CBS 606.96</strain>
    </source>
</reference>
<feature type="region of interest" description="Disordered" evidence="2">
    <location>
        <begin position="1"/>
        <end position="24"/>
    </location>
</feature>
<evidence type="ECO:0000256" key="2">
    <source>
        <dbReference type="SAM" id="MobiDB-lite"/>
    </source>
</evidence>
<dbReference type="InterPro" id="IPR023214">
    <property type="entry name" value="HAD_sf"/>
</dbReference>
<keyword evidence="4" id="KW-1185">Reference proteome</keyword>
<evidence type="ECO:0008006" key="5">
    <source>
        <dbReference type="Google" id="ProtNLM"/>
    </source>
</evidence>
<dbReference type="GeneID" id="19172215"/>
<dbReference type="InterPro" id="IPR036412">
    <property type="entry name" value="HAD-like_sf"/>
</dbReference>
<dbReference type="Proteomes" id="UP000019478">
    <property type="component" value="Unassembled WGS sequence"/>
</dbReference>
<feature type="compositionally biased region" description="Low complexity" evidence="2">
    <location>
        <begin position="1"/>
        <end position="16"/>
    </location>
</feature>
<comment type="caution">
    <text evidence="3">The sequence shown here is derived from an EMBL/GenBank/DDBJ whole genome shotgun (WGS) entry which is preliminary data.</text>
</comment>
<dbReference type="PANTHER" id="PTHR43316:SF9">
    <property type="entry name" value="ACID DEHALOGENASE, PUTATIVE (AFU_ORTHOLOGUE AFUA_6G14460)-RELATED"/>
    <property type="match status" value="1"/>
</dbReference>
<evidence type="ECO:0000313" key="3">
    <source>
        <dbReference type="EMBL" id="EXJ79841.1"/>
    </source>
</evidence>
<dbReference type="AlphaFoldDB" id="W9XSB1"/>
<proteinExistence type="predicted"/>
<sequence length="312" mass="34246">MATATSNAGTGTGSSALPMPEPTVPRRPLSSFKLLSFDIYGTLIDWERGILDRLEPLVARIPADAPAHIAQYRKGNETETDSHSERRLKLASKFNEVEAALQTERPGTRYSEILEAAYLRLARELGIVAVDLDADEGSKVKNDQIKQEARSFGASIGSWPAFPDTVAAMRRLRKHYQFLVPVSNVDRASFAATRAGPLNGVDFFTVYTAEDIGSYKPDLRNFAYLISHAEQDAGVAKHEILQVAQSLFHDHAPAKKVGLSSVWINRSNAGMGSGGGVRELHQTGQVGYGWRFDTLADFADEVERELAEEAKK</sequence>
<dbReference type="HOGENOM" id="CLU_045011_3_2_1"/>
<name>W9XSB1_9EURO</name>
<dbReference type="Gene3D" id="3.40.50.1000">
    <property type="entry name" value="HAD superfamily/HAD-like"/>
    <property type="match status" value="1"/>
</dbReference>
<dbReference type="GO" id="GO:0016787">
    <property type="term" value="F:hydrolase activity"/>
    <property type="evidence" value="ECO:0007669"/>
    <property type="project" value="UniProtKB-KW"/>
</dbReference>
<dbReference type="PANTHER" id="PTHR43316">
    <property type="entry name" value="HYDROLASE, HALOACID DELAHOGENASE-RELATED"/>
    <property type="match status" value="1"/>
</dbReference>
<gene>
    <name evidence="3" type="ORF">A1O3_08126</name>
</gene>
<dbReference type="Gene3D" id="1.10.150.750">
    <property type="match status" value="1"/>
</dbReference>
<dbReference type="OrthoDB" id="444127at2759"/>
<evidence type="ECO:0000313" key="4">
    <source>
        <dbReference type="Proteomes" id="UP000019478"/>
    </source>
</evidence>